<accession>A0A8S1WMV7</accession>
<protein>
    <recommendedName>
        <fullName evidence="7">4Fe-4S ferredoxin-type domain-containing protein</fullName>
    </recommendedName>
</protein>
<dbReference type="AlphaFoldDB" id="A0A8S1WMV7"/>
<comment type="caution">
    <text evidence="5">The sequence shown here is derived from an EMBL/GenBank/DDBJ whole genome shotgun (WGS) entry which is preliminary data.</text>
</comment>
<dbReference type="OrthoDB" id="323550at2759"/>
<feature type="transmembrane region" description="Helical" evidence="4">
    <location>
        <begin position="15"/>
        <end position="39"/>
    </location>
</feature>
<evidence type="ECO:0000256" key="1">
    <source>
        <dbReference type="ARBA" id="ARBA00022729"/>
    </source>
</evidence>
<proteinExistence type="predicted"/>
<keyword evidence="6" id="KW-1185">Reference proteome</keyword>
<sequence>MDTIQFYRILNVKNVIIFVPHVLDLLLMIAQLAIILLILRMWDQHVDVKSVSIIKNSLNHAPSVINYVKFVIKQQLMVVQVVILIQIEYQKEQNVNVNLVIMNQMVFVQIALTEDVFLKACYLLCINNQQLWHTNTCISCDSGFDLIFGKCEPICGDLQIIGYDQCEDNNNIMDDLCYNCQFQCPAHCITCNESTTLPCPDICGDGMVTGQKNVKMETILNMMDVLIANINANPNVQNVLKESVLNVQLVDGKLIQQFNHGNVKRNVEIYKQQDKNDVMMEIKMIRMDVKIVNISVELDVHLVIMTQTLVQIVNYLGLFQKSIIVKISAEICWLQQIHMDFIRKNVMMGIKLIMMDVVRIVNFNVKFQLFALVVQIIDVKFVLLDIIYLIKVYVYQFVEIYWQQLVNNAKIHQHYLIKVVKIAKQNVKLHVLFVIILDLDVRFVDKVTIQLMVNVIQNVGIKQQHRMKNVMMEIQYLEMDVINIHLLVLYLVLIVFVVFVMIAMKVINTLSIHVQNFLMIIMIQDVISHV</sequence>
<keyword evidence="1" id="KW-0732">Signal</keyword>
<evidence type="ECO:0000256" key="3">
    <source>
        <dbReference type="ARBA" id="ARBA00023157"/>
    </source>
</evidence>
<evidence type="ECO:0000256" key="4">
    <source>
        <dbReference type="SAM" id="Phobius"/>
    </source>
</evidence>
<feature type="transmembrane region" description="Helical" evidence="4">
    <location>
        <begin position="481"/>
        <end position="504"/>
    </location>
</feature>
<keyword evidence="4" id="KW-1133">Transmembrane helix</keyword>
<dbReference type="InterPro" id="IPR011936">
    <property type="entry name" value="Myxo_disulph_rpt"/>
</dbReference>
<dbReference type="EMBL" id="CAJJDO010000098">
    <property type="protein sequence ID" value="CAD8191344.1"/>
    <property type="molecule type" value="Genomic_DNA"/>
</dbReference>
<evidence type="ECO:0000256" key="2">
    <source>
        <dbReference type="ARBA" id="ARBA00022737"/>
    </source>
</evidence>
<keyword evidence="4" id="KW-0812">Transmembrane</keyword>
<evidence type="ECO:0008006" key="7">
    <source>
        <dbReference type="Google" id="ProtNLM"/>
    </source>
</evidence>
<organism evidence="5 6">
    <name type="scientific">Paramecium pentaurelia</name>
    <dbReference type="NCBI Taxonomy" id="43138"/>
    <lineage>
        <taxon>Eukaryota</taxon>
        <taxon>Sar</taxon>
        <taxon>Alveolata</taxon>
        <taxon>Ciliophora</taxon>
        <taxon>Intramacronucleata</taxon>
        <taxon>Oligohymenophorea</taxon>
        <taxon>Peniculida</taxon>
        <taxon>Parameciidae</taxon>
        <taxon>Paramecium</taxon>
    </lineage>
</organism>
<keyword evidence="4" id="KW-0472">Membrane</keyword>
<keyword evidence="3" id="KW-1015">Disulfide bond</keyword>
<gene>
    <name evidence="5" type="ORF">PPENT_87.1.T0980206</name>
</gene>
<evidence type="ECO:0000313" key="6">
    <source>
        <dbReference type="Proteomes" id="UP000689195"/>
    </source>
</evidence>
<dbReference type="Proteomes" id="UP000689195">
    <property type="component" value="Unassembled WGS sequence"/>
</dbReference>
<name>A0A8S1WMV7_9CILI</name>
<reference evidence="5" key="1">
    <citation type="submission" date="2021-01" db="EMBL/GenBank/DDBJ databases">
        <authorList>
            <consortium name="Genoscope - CEA"/>
            <person name="William W."/>
        </authorList>
    </citation>
    <scope>NUCLEOTIDE SEQUENCE</scope>
</reference>
<dbReference type="Pfam" id="PF13948">
    <property type="entry name" value="DUF4215"/>
    <property type="match status" value="1"/>
</dbReference>
<keyword evidence="2" id="KW-0677">Repeat</keyword>
<evidence type="ECO:0000313" key="5">
    <source>
        <dbReference type="EMBL" id="CAD8191344.1"/>
    </source>
</evidence>